<feature type="region of interest" description="Disordered" evidence="11">
    <location>
        <begin position="430"/>
        <end position="479"/>
    </location>
</feature>
<reference evidence="15" key="1">
    <citation type="submission" date="2021-04" db="EMBL/GenBank/DDBJ databases">
        <title>Genome based classification of Actinospica acidithermotolerans sp. nov., an actinobacterium isolated from an Indonesian hot spring.</title>
        <authorList>
            <person name="Kusuma A.B."/>
            <person name="Putra K.E."/>
            <person name="Nafisah S."/>
            <person name="Loh J."/>
            <person name="Nouioui I."/>
            <person name="Goodfellow M."/>
        </authorList>
    </citation>
    <scope>NUCLEOTIDE SEQUENCE</scope>
    <source>
        <strain evidence="15">DSM 45618</strain>
    </source>
</reference>
<dbReference type="InterPro" id="IPR036318">
    <property type="entry name" value="FAD-bd_PCMH-like_sf"/>
</dbReference>
<evidence type="ECO:0000256" key="11">
    <source>
        <dbReference type="SAM" id="MobiDB-lite"/>
    </source>
</evidence>
<dbReference type="SMART" id="SM01091">
    <property type="entry name" value="CorC_HlyC"/>
    <property type="match status" value="1"/>
</dbReference>
<dbReference type="Pfam" id="PF00571">
    <property type="entry name" value="CBS"/>
    <property type="match status" value="2"/>
</dbReference>
<dbReference type="GO" id="GO:0050660">
    <property type="term" value="F:flavin adenine dinucleotide binding"/>
    <property type="evidence" value="ECO:0007669"/>
    <property type="project" value="InterPro"/>
</dbReference>
<dbReference type="InterPro" id="IPR002550">
    <property type="entry name" value="CNNM"/>
</dbReference>
<comment type="subcellular location">
    <subcellularLocation>
        <location evidence="1">Cell membrane</location>
        <topology evidence="1">Multi-pass membrane protein</topology>
    </subcellularLocation>
</comment>
<evidence type="ECO:0000313" key="15">
    <source>
        <dbReference type="EMBL" id="MBS2961951.1"/>
    </source>
</evidence>
<evidence type="ECO:0000313" key="16">
    <source>
        <dbReference type="Proteomes" id="UP000677913"/>
    </source>
</evidence>
<evidence type="ECO:0000256" key="5">
    <source>
        <dbReference type="ARBA" id="ARBA00022737"/>
    </source>
</evidence>
<feature type="domain" description="CBS" evidence="13">
    <location>
        <begin position="277"/>
        <end position="334"/>
    </location>
</feature>
<evidence type="ECO:0000256" key="3">
    <source>
        <dbReference type="ARBA" id="ARBA00022475"/>
    </source>
</evidence>
<evidence type="ECO:0000256" key="6">
    <source>
        <dbReference type="ARBA" id="ARBA00022989"/>
    </source>
</evidence>
<dbReference type="CDD" id="cd04590">
    <property type="entry name" value="CBS_pair_CorC_HlyC_assoc"/>
    <property type="match status" value="1"/>
</dbReference>
<evidence type="ECO:0000259" key="14">
    <source>
        <dbReference type="PROSITE" id="PS51846"/>
    </source>
</evidence>
<evidence type="ECO:0000256" key="2">
    <source>
        <dbReference type="ARBA" id="ARBA00006337"/>
    </source>
</evidence>
<evidence type="ECO:0000256" key="1">
    <source>
        <dbReference type="ARBA" id="ARBA00004651"/>
    </source>
</evidence>
<evidence type="ECO:0000259" key="13">
    <source>
        <dbReference type="PROSITE" id="PS51371"/>
    </source>
</evidence>
<dbReference type="InterPro" id="IPR000644">
    <property type="entry name" value="CBS_dom"/>
</dbReference>
<dbReference type="AlphaFoldDB" id="A0A8J7WGQ0"/>
<evidence type="ECO:0000256" key="8">
    <source>
        <dbReference type="ARBA" id="ARBA00023136"/>
    </source>
</evidence>
<dbReference type="PROSITE" id="PS51371">
    <property type="entry name" value="CBS"/>
    <property type="match status" value="2"/>
</dbReference>
<dbReference type="Gene3D" id="3.30.465.10">
    <property type="match status" value="1"/>
</dbReference>
<evidence type="ECO:0000256" key="9">
    <source>
        <dbReference type="PROSITE-ProRule" id="PRU00703"/>
    </source>
</evidence>
<dbReference type="InterPro" id="IPR044751">
    <property type="entry name" value="Ion_transp-like_CBS"/>
</dbReference>
<feature type="domain" description="CNNM transmembrane" evidence="14">
    <location>
        <begin position="1"/>
        <end position="188"/>
    </location>
</feature>
<dbReference type="Pfam" id="PF03471">
    <property type="entry name" value="CorC_HlyC"/>
    <property type="match status" value="1"/>
</dbReference>
<feature type="transmembrane region" description="Helical" evidence="12">
    <location>
        <begin position="61"/>
        <end position="83"/>
    </location>
</feature>
<evidence type="ECO:0000256" key="7">
    <source>
        <dbReference type="ARBA" id="ARBA00023122"/>
    </source>
</evidence>
<dbReference type="Proteomes" id="UP000677913">
    <property type="component" value="Unassembled WGS sequence"/>
</dbReference>
<dbReference type="InterPro" id="IPR016169">
    <property type="entry name" value="FAD-bd_PCMH_sub2"/>
</dbReference>
<keyword evidence="16" id="KW-1185">Reference proteome</keyword>
<comment type="caution">
    <text evidence="15">The sequence shown here is derived from an EMBL/GenBank/DDBJ whole genome shotgun (WGS) entry which is preliminary data.</text>
</comment>
<dbReference type="GO" id="GO:0005886">
    <property type="term" value="C:plasma membrane"/>
    <property type="evidence" value="ECO:0007669"/>
    <property type="project" value="UniProtKB-SubCell"/>
</dbReference>
<name>A0A8J7WGQ0_9ACTN</name>
<keyword evidence="8 10" id="KW-0472">Membrane</keyword>
<dbReference type="PROSITE" id="PS51846">
    <property type="entry name" value="CNNM"/>
    <property type="match status" value="1"/>
</dbReference>
<evidence type="ECO:0000256" key="10">
    <source>
        <dbReference type="PROSITE-ProRule" id="PRU01193"/>
    </source>
</evidence>
<sequence>MTATIAWLLVGAAVSVLVAGLAAGVEAALARISRVRAAELLDRGEPGAARLVRLTADPARYVNLVLLIRVVGEMAAAVMVTMVCAHRWGLTFGTGALSVAIMAVVSYVAIGVTPRTLGRQHAPRIAVAGAAVLLPLGRILGPLPQALIVLGNALTPGKGFREGPFATEAELRALVDIAEQNSEIEAAERRMVHSVFELGDTLVKEVMVPRTDMLFIERGKTLRQALSLALRSGFSRIPVTGQDADDVVGIVYLKDLVRRMHESGEDGDAMDEPVESVMRAPTYVPDSKHADELLRDMQAQRIHLAIVIDEYGGTAGLVTIEDILEEIVGEIADEYDQGRALVEWLAEPGDLDRGARVSARLGLDELGELFHRDLEDEDVETVGGLLGKRLGKVPIPGATVRIDGLTFTAESTEGRRRRIGTVLVQAVARSQDEGAETASGGTGARDTGEQGGQGGQGTDARSKGQQDEGPPAGQGVAAS</sequence>
<dbReference type="SMART" id="SM00116">
    <property type="entry name" value="CBS"/>
    <property type="match status" value="2"/>
</dbReference>
<evidence type="ECO:0000256" key="12">
    <source>
        <dbReference type="SAM" id="Phobius"/>
    </source>
</evidence>
<dbReference type="Pfam" id="PF01595">
    <property type="entry name" value="CNNM"/>
    <property type="match status" value="1"/>
</dbReference>
<dbReference type="SUPFAM" id="SSF56176">
    <property type="entry name" value="FAD-binding/transporter-associated domain-like"/>
    <property type="match status" value="1"/>
</dbReference>
<proteinExistence type="inferred from homology"/>
<keyword evidence="7 9" id="KW-0129">CBS domain</keyword>
<dbReference type="RefSeq" id="WP_211464115.1">
    <property type="nucleotide sequence ID" value="NZ_JAGSXH010000005.1"/>
</dbReference>
<dbReference type="InterPro" id="IPR005170">
    <property type="entry name" value="Transptr-assoc_dom"/>
</dbReference>
<keyword evidence="4 10" id="KW-0812">Transmembrane</keyword>
<comment type="similarity">
    <text evidence="2">Belongs to the UPF0053 family.</text>
</comment>
<evidence type="ECO:0000256" key="4">
    <source>
        <dbReference type="ARBA" id="ARBA00022692"/>
    </source>
</evidence>
<dbReference type="FunFam" id="3.10.580.10:FF:000002">
    <property type="entry name" value="Magnesium/cobalt efflux protein CorC"/>
    <property type="match status" value="1"/>
</dbReference>
<dbReference type="PANTHER" id="PTHR22777:SF32">
    <property type="entry name" value="UPF0053 INNER MEMBRANE PROTEIN YFJD"/>
    <property type="match status" value="1"/>
</dbReference>
<keyword evidence="6 10" id="KW-1133">Transmembrane helix</keyword>
<dbReference type="SUPFAM" id="SSF54631">
    <property type="entry name" value="CBS-domain pair"/>
    <property type="match status" value="1"/>
</dbReference>
<protein>
    <submittedName>
        <fullName evidence="15">HlyC/CorC family transporter</fullName>
    </submittedName>
</protein>
<dbReference type="PANTHER" id="PTHR22777">
    <property type="entry name" value="HEMOLYSIN-RELATED"/>
    <property type="match status" value="1"/>
</dbReference>
<feature type="domain" description="CBS" evidence="13">
    <location>
        <begin position="207"/>
        <end position="267"/>
    </location>
</feature>
<gene>
    <name evidence="15" type="ORF">KGA66_02745</name>
</gene>
<keyword evidence="3" id="KW-1003">Cell membrane</keyword>
<keyword evidence="5" id="KW-0677">Repeat</keyword>
<accession>A0A8J7WGQ0</accession>
<feature type="transmembrane region" description="Helical" evidence="12">
    <location>
        <begin position="90"/>
        <end position="110"/>
    </location>
</feature>
<dbReference type="EMBL" id="JAGSXH010000005">
    <property type="protein sequence ID" value="MBS2961951.1"/>
    <property type="molecule type" value="Genomic_DNA"/>
</dbReference>
<dbReference type="Gene3D" id="3.10.580.10">
    <property type="entry name" value="CBS-domain"/>
    <property type="match status" value="1"/>
</dbReference>
<organism evidence="15 16">
    <name type="scientific">Actinocrinis puniceicyclus</name>
    <dbReference type="NCBI Taxonomy" id="977794"/>
    <lineage>
        <taxon>Bacteria</taxon>
        <taxon>Bacillati</taxon>
        <taxon>Actinomycetota</taxon>
        <taxon>Actinomycetes</taxon>
        <taxon>Catenulisporales</taxon>
        <taxon>Actinospicaceae</taxon>
        <taxon>Actinocrinis</taxon>
    </lineage>
</organism>
<dbReference type="InterPro" id="IPR046342">
    <property type="entry name" value="CBS_dom_sf"/>
</dbReference>